<evidence type="ECO:0000259" key="2">
    <source>
        <dbReference type="Pfam" id="PF14415"/>
    </source>
</evidence>
<organism evidence="3 4">
    <name type="scientific">Flavobacterium okayamense</name>
    <dbReference type="NCBI Taxonomy" id="2830782"/>
    <lineage>
        <taxon>Bacteria</taxon>
        <taxon>Pseudomonadati</taxon>
        <taxon>Bacteroidota</taxon>
        <taxon>Flavobacteriia</taxon>
        <taxon>Flavobacteriales</taxon>
        <taxon>Flavobacteriaceae</taxon>
        <taxon>Flavobacterium</taxon>
    </lineage>
</organism>
<feature type="domain" description="DUF4424" evidence="2">
    <location>
        <begin position="46"/>
        <end position="123"/>
    </location>
</feature>
<feature type="transmembrane region" description="Helical" evidence="1">
    <location>
        <begin position="302"/>
        <end position="327"/>
    </location>
</feature>
<dbReference type="InterPro" id="IPR025538">
    <property type="entry name" value="DUF4424"/>
</dbReference>
<dbReference type="Proteomes" id="UP000825258">
    <property type="component" value="Chromosome"/>
</dbReference>
<protein>
    <recommendedName>
        <fullName evidence="2">DUF4424 domain-containing protein</fullName>
    </recommendedName>
</protein>
<evidence type="ECO:0000313" key="4">
    <source>
        <dbReference type="Proteomes" id="UP000825258"/>
    </source>
</evidence>
<dbReference type="Gene3D" id="2.60.40.3680">
    <property type="match status" value="1"/>
</dbReference>
<evidence type="ECO:0000256" key="1">
    <source>
        <dbReference type="SAM" id="Phobius"/>
    </source>
</evidence>
<keyword evidence="1" id="KW-0472">Membrane</keyword>
<evidence type="ECO:0000313" key="3">
    <source>
        <dbReference type="EMBL" id="BCY28395.1"/>
    </source>
</evidence>
<keyword evidence="4" id="KW-1185">Reference proteome</keyword>
<name>A0ABM7S4M7_9FLAO</name>
<accession>A0ABM7S4M7</accession>
<gene>
    <name evidence="3" type="ORF">KK2020170_12630</name>
</gene>
<proteinExistence type="predicted"/>
<reference evidence="3 4" key="1">
    <citation type="submission" date="2021-06" db="EMBL/GenBank/DDBJ databases">
        <title>Whole genome sequences of Flavobacterium sp. KK2020170 and assembly.</title>
        <authorList>
            <person name="Kitahara K."/>
            <person name="Miyoshi S."/>
            <person name="Uesaka K."/>
        </authorList>
    </citation>
    <scope>NUCLEOTIDE SEQUENCE [LARGE SCALE GENOMIC DNA]</scope>
    <source>
        <strain evidence="3 4">KK2020170</strain>
    </source>
</reference>
<keyword evidence="1" id="KW-0812">Transmembrane</keyword>
<sequence>MNKKIVYLFYLLILLLFCSNVSQPGIYNAGGTAFTMLFPQDSLTYKKVQMQEEAIYIQLYKGFAVVKGKYKMVNTTSEKLNFTMGYPINGIYNGGEGDLNQVQLDSLYKFKIKANGKELSINEMQIGDSGHARTFQNENWLTWKIDFKPTESKEIEVYFLVNTNDGGITKGYSHEQKNAFIYLLESGSVWKQPIEDGKFVIELKDGLKVEDIAGISSHFDFHVNEKENILIGSKTNFSPTPNDNLIVTYGETISNFEFSFFLEQSHILFEKIEIFSKQGNHGVLHSFEAKNPYEVKTSFLSFLPGLIIFLGIAAPFLIISIVVFIVVKLVRNRK</sequence>
<dbReference type="Pfam" id="PF14415">
    <property type="entry name" value="DUF4424"/>
    <property type="match status" value="1"/>
</dbReference>
<dbReference type="RefSeq" id="WP_221257515.1">
    <property type="nucleotide sequence ID" value="NZ_AP024749.1"/>
</dbReference>
<keyword evidence="1" id="KW-1133">Transmembrane helix</keyword>
<dbReference type="EMBL" id="AP024749">
    <property type="protein sequence ID" value="BCY28395.1"/>
    <property type="molecule type" value="Genomic_DNA"/>
</dbReference>